<dbReference type="Gene3D" id="3.20.20.80">
    <property type="entry name" value="Glycosidases"/>
    <property type="match status" value="1"/>
</dbReference>
<organism evidence="2 3">
    <name type="scientific">Candidatus Roizmanbacteria bacterium CG_4_10_14_0_8_um_filter_33_9</name>
    <dbReference type="NCBI Taxonomy" id="1974826"/>
    <lineage>
        <taxon>Bacteria</taxon>
        <taxon>Candidatus Roizmaniibacteriota</taxon>
    </lineage>
</organism>
<name>A0A2M7QK75_9BACT</name>
<dbReference type="PROSITE" id="PS00018">
    <property type="entry name" value="EF_HAND_1"/>
    <property type="match status" value="1"/>
</dbReference>
<feature type="signal peptide" evidence="1">
    <location>
        <begin position="1"/>
        <end position="22"/>
    </location>
</feature>
<dbReference type="EMBL" id="PFLI01000039">
    <property type="protein sequence ID" value="PIY72418.1"/>
    <property type="molecule type" value="Genomic_DNA"/>
</dbReference>
<protein>
    <recommendedName>
        <fullName evidence="4">Glycoside hydrolase family 5 domain-containing protein</fullName>
    </recommendedName>
</protein>
<evidence type="ECO:0000313" key="3">
    <source>
        <dbReference type="Proteomes" id="UP000229401"/>
    </source>
</evidence>
<sequence length="572" mass="65781">MKKGVLLSLAMFLIFLTPVASAQKLDRPNNKFGISLLQPSDDDIKKTAELVNSNGGDYGYVTLVIQENDRDRRKWQDLFEKLRENNLIPIIRLATQLEGENWRKPEEKDAEEWVNFLDSLNWIIKDRYVVLFNEVNHGQEWGGETNPDEYAKVADIFAKKLKEKNKDFFVMLAGLDLSAPSSYPNYESADSFYRSIIDIQISIFNNLDGLVSHSYPNPGFAGSPWDTGRRSIRGYEWELELLKENGIEKELPVFITETGWENKCQMSNVKCQNGEEERIASNYKVAYEKIWGMDERVVAVTPFVFSYQSPPFLGFSWKVPGDGFYSQYNTVKELSKQNGDPEITENGLLEIPLSIDLVANSSYRFKIPLKNTGQGFWDKEKGYELQFQNPNKLPFDYFFSDIVKIKPGEDMELSLTVKTQKPAAQFNTKVVLVKKGKTIIQTKEMNIIIDPLPSLNFKASLFPKLKSTGEDFELQLFDSDETLVFKKKGIWVRDGNGIVDQVQNIALGKKYRIVLLKPYYLPRQTFIIFKKGQNEFMFKKMYPLDFSKDGKLDWGDVGELLKKPALLFNLIP</sequence>
<accession>A0A2M7QK75</accession>
<dbReference type="AlphaFoldDB" id="A0A2M7QK75"/>
<dbReference type="InterPro" id="IPR017853">
    <property type="entry name" value="GH"/>
</dbReference>
<dbReference type="Proteomes" id="UP000229401">
    <property type="component" value="Unassembled WGS sequence"/>
</dbReference>
<proteinExistence type="predicted"/>
<reference evidence="3" key="1">
    <citation type="submission" date="2017-09" db="EMBL/GenBank/DDBJ databases">
        <title>Depth-based differentiation of microbial function through sediment-hosted aquifers and enrichment of novel symbionts in the deep terrestrial subsurface.</title>
        <authorList>
            <person name="Probst A.J."/>
            <person name="Ladd B."/>
            <person name="Jarett J.K."/>
            <person name="Geller-Mcgrath D.E."/>
            <person name="Sieber C.M.K."/>
            <person name="Emerson J.B."/>
            <person name="Anantharaman K."/>
            <person name="Thomas B.C."/>
            <person name="Malmstrom R."/>
            <person name="Stieglmeier M."/>
            <person name="Klingl A."/>
            <person name="Woyke T."/>
            <person name="Ryan C.M."/>
            <person name="Banfield J.F."/>
        </authorList>
    </citation>
    <scope>NUCLEOTIDE SEQUENCE [LARGE SCALE GENOMIC DNA]</scope>
</reference>
<gene>
    <name evidence="2" type="ORF">COY87_01075</name>
</gene>
<comment type="caution">
    <text evidence="2">The sequence shown here is derived from an EMBL/GenBank/DDBJ whole genome shotgun (WGS) entry which is preliminary data.</text>
</comment>
<keyword evidence="1" id="KW-0732">Signal</keyword>
<evidence type="ECO:0000256" key="1">
    <source>
        <dbReference type="SAM" id="SignalP"/>
    </source>
</evidence>
<feature type="chain" id="PRO_5014941565" description="Glycoside hydrolase family 5 domain-containing protein" evidence="1">
    <location>
        <begin position="23"/>
        <end position="572"/>
    </location>
</feature>
<evidence type="ECO:0008006" key="4">
    <source>
        <dbReference type="Google" id="ProtNLM"/>
    </source>
</evidence>
<dbReference type="SUPFAM" id="SSF51445">
    <property type="entry name" value="(Trans)glycosidases"/>
    <property type="match status" value="1"/>
</dbReference>
<evidence type="ECO:0000313" key="2">
    <source>
        <dbReference type="EMBL" id="PIY72418.1"/>
    </source>
</evidence>
<dbReference type="InterPro" id="IPR018247">
    <property type="entry name" value="EF_Hand_1_Ca_BS"/>
</dbReference>